<comment type="caution">
    <text evidence="1">The sequence shown here is derived from an EMBL/GenBank/DDBJ whole genome shotgun (WGS) entry which is preliminary data.</text>
</comment>
<dbReference type="STRING" id="1132855.GCA_000384255_01031"/>
<protein>
    <submittedName>
        <fullName evidence="1">Phosphohistidine phosphatase</fullName>
    </submittedName>
</protein>
<dbReference type="EMBL" id="DNAA01000076">
    <property type="protein sequence ID" value="HBA08679.1"/>
    <property type="molecule type" value="Genomic_DNA"/>
</dbReference>
<proteinExistence type="predicted"/>
<dbReference type="AlphaFoldDB" id="A0A351R9F8"/>
<dbReference type="Gene3D" id="3.40.50.1240">
    <property type="entry name" value="Phosphoglycerate mutase-like"/>
    <property type="match status" value="1"/>
</dbReference>
<organism evidence="1 2">
    <name type="scientific">Methylotenera mobilis</name>
    <dbReference type="NCBI Taxonomy" id="359408"/>
    <lineage>
        <taxon>Bacteria</taxon>
        <taxon>Pseudomonadati</taxon>
        <taxon>Pseudomonadota</taxon>
        <taxon>Betaproteobacteria</taxon>
        <taxon>Nitrosomonadales</taxon>
        <taxon>Methylophilaceae</taxon>
        <taxon>Methylotenera</taxon>
    </lineage>
</organism>
<dbReference type="SMART" id="SM00855">
    <property type="entry name" value="PGAM"/>
    <property type="match status" value="1"/>
</dbReference>
<reference evidence="1 2" key="1">
    <citation type="journal article" date="2018" name="Nat. Biotechnol.">
        <title>A standardized bacterial taxonomy based on genome phylogeny substantially revises the tree of life.</title>
        <authorList>
            <person name="Parks D.H."/>
            <person name="Chuvochina M."/>
            <person name="Waite D.W."/>
            <person name="Rinke C."/>
            <person name="Skarshewski A."/>
            <person name="Chaumeil P.A."/>
            <person name="Hugenholtz P."/>
        </authorList>
    </citation>
    <scope>NUCLEOTIDE SEQUENCE [LARGE SCALE GENOMIC DNA]</scope>
    <source>
        <strain evidence="1">UBA9958</strain>
    </source>
</reference>
<dbReference type="InterPro" id="IPR029033">
    <property type="entry name" value="His_PPase_superfam"/>
</dbReference>
<dbReference type="SUPFAM" id="SSF53254">
    <property type="entry name" value="Phosphoglycerate mutase-like"/>
    <property type="match status" value="1"/>
</dbReference>
<accession>A0A351R9F8</accession>
<evidence type="ECO:0000313" key="1">
    <source>
        <dbReference type="EMBL" id="HBA08679.1"/>
    </source>
</evidence>
<evidence type="ECO:0000313" key="2">
    <source>
        <dbReference type="Proteomes" id="UP000264313"/>
    </source>
</evidence>
<gene>
    <name evidence="1" type="ORF">DCW48_03210</name>
</gene>
<dbReference type="InterPro" id="IPR013078">
    <property type="entry name" value="His_Pase_superF_clade-1"/>
</dbReference>
<sequence length="157" mass="17627">MANLIIWRHAEAEAQSESGHDSDRALTKRGHKDAAKVAKWLHKHMPDQVDLLCSPAQRCLQTAQALHDLNHAEIKIADFLSVDSNVARIIKDISNLSDTQTILMVGHQPNLGWLISKFLGANESACTVKKGAVWWLKQRKVGHSSHYYIHAVIQPHF</sequence>
<name>A0A351R9F8_9PROT</name>
<dbReference type="Proteomes" id="UP000264313">
    <property type="component" value="Unassembled WGS sequence"/>
</dbReference>
<dbReference type="CDD" id="cd07067">
    <property type="entry name" value="HP_PGM_like"/>
    <property type="match status" value="1"/>
</dbReference>
<dbReference type="Pfam" id="PF00300">
    <property type="entry name" value="His_Phos_1"/>
    <property type="match status" value="1"/>
</dbReference>